<dbReference type="EMBL" id="JAHRIO010020144">
    <property type="protein sequence ID" value="MEQ2164170.1"/>
    <property type="molecule type" value="Genomic_DNA"/>
</dbReference>
<name>A0ABV0MYG7_9TELE</name>
<dbReference type="Proteomes" id="UP001476798">
    <property type="component" value="Unassembled WGS sequence"/>
</dbReference>
<organism evidence="1 2">
    <name type="scientific">Goodea atripinnis</name>
    <dbReference type="NCBI Taxonomy" id="208336"/>
    <lineage>
        <taxon>Eukaryota</taxon>
        <taxon>Metazoa</taxon>
        <taxon>Chordata</taxon>
        <taxon>Craniata</taxon>
        <taxon>Vertebrata</taxon>
        <taxon>Euteleostomi</taxon>
        <taxon>Actinopterygii</taxon>
        <taxon>Neopterygii</taxon>
        <taxon>Teleostei</taxon>
        <taxon>Neoteleostei</taxon>
        <taxon>Acanthomorphata</taxon>
        <taxon>Ovalentaria</taxon>
        <taxon>Atherinomorphae</taxon>
        <taxon>Cyprinodontiformes</taxon>
        <taxon>Goodeidae</taxon>
        <taxon>Goodea</taxon>
    </lineage>
</organism>
<dbReference type="PANTHER" id="PTHR16206">
    <property type="entry name" value="DEP DOMAIN-CONTAINING"/>
    <property type="match status" value="1"/>
</dbReference>
<dbReference type="PANTHER" id="PTHR16206:SF10">
    <property type="entry name" value="DEP DOMAIN-CONTAINING PROTEIN 4"/>
    <property type="match status" value="1"/>
</dbReference>
<evidence type="ECO:0000313" key="1">
    <source>
        <dbReference type="EMBL" id="MEQ2164170.1"/>
    </source>
</evidence>
<proteinExistence type="predicted"/>
<evidence type="ECO:0000313" key="2">
    <source>
        <dbReference type="Proteomes" id="UP001476798"/>
    </source>
</evidence>
<reference evidence="1 2" key="1">
    <citation type="submission" date="2021-06" db="EMBL/GenBank/DDBJ databases">
        <authorList>
            <person name="Palmer J.M."/>
        </authorList>
    </citation>
    <scope>NUCLEOTIDE SEQUENCE [LARGE SCALE GENOMIC DNA]</scope>
    <source>
        <strain evidence="1 2">GA_2019</strain>
        <tissue evidence="1">Muscle</tissue>
    </source>
</reference>
<comment type="caution">
    <text evidence="1">The sequence shown here is derived from an EMBL/GenBank/DDBJ whole genome shotgun (WGS) entry which is preliminary data.</text>
</comment>
<sequence>MVTGEHLSQQNGNNAERIANQKRLLFDTIAKYYNGQEKAALISGRYLDIHVAVLNLLGKIRKKVCRCRMTYEDTQHSVVVSKALFGFSDDGKTQDAIRASQLCLRLLETSVRDELRRLLAFMAVAAQSGACRIQKQVTYIELLFRTMNSLDPRVKPWYCFSWTIMLNSLRLNKTANFANPKIFHNQTYLLE</sequence>
<accession>A0ABV0MYG7</accession>
<gene>
    <name evidence="1" type="ORF">GOODEAATRI_003817</name>
</gene>
<keyword evidence="2" id="KW-1185">Reference proteome</keyword>
<protein>
    <submittedName>
        <fullName evidence="1">Uncharacterized protein</fullName>
    </submittedName>
</protein>